<dbReference type="Gene3D" id="1.25.40.10">
    <property type="entry name" value="Tetratricopeptide repeat domain"/>
    <property type="match status" value="1"/>
</dbReference>
<keyword evidence="2 3" id="KW-0802">TPR repeat</keyword>
<evidence type="ECO:0000256" key="1">
    <source>
        <dbReference type="ARBA" id="ARBA00022737"/>
    </source>
</evidence>
<dbReference type="RefSeq" id="WP_112991051.1">
    <property type="nucleotide sequence ID" value="NZ_PTLZ01000001.1"/>
</dbReference>
<dbReference type="PANTHER" id="PTHR44858">
    <property type="entry name" value="TETRATRICOPEPTIDE REPEAT PROTEIN 6"/>
    <property type="match status" value="1"/>
</dbReference>
<dbReference type="AlphaFoldDB" id="A0A4V3BWG1"/>
<proteinExistence type="predicted"/>
<feature type="transmembrane region" description="Helical" evidence="4">
    <location>
        <begin position="143"/>
        <end position="162"/>
    </location>
</feature>
<dbReference type="InterPro" id="IPR050498">
    <property type="entry name" value="Ycf3"/>
</dbReference>
<keyword evidence="4" id="KW-0812">Transmembrane</keyword>
<dbReference type="Proteomes" id="UP000294737">
    <property type="component" value="Unassembled WGS sequence"/>
</dbReference>
<dbReference type="PROSITE" id="PS50293">
    <property type="entry name" value="TPR_REGION"/>
    <property type="match status" value="1"/>
</dbReference>
<evidence type="ECO:0000313" key="5">
    <source>
        <dbReference type="EMBL" id="TDN94408.1"/>
    </source>
</evidence>
<feature type="transmembrane region" description="Helical" evidence="4">
    <location>
        <begin position="307"/>
        <end position="326"/>
    </location>
</feature>
<feature type="repeat" description="TPR" evidence="3">
    <location>
        <begin position="433"/>
        <end position="466"/>
    </location>
</feature>
<name>A0A4V3BWG1_9BURK</name>
<evidence type="ECO:0000256" key="4">
    <source>
        <dbReference type="SAM" id="Phobius"/>
    </source>
</evidence>
<dbReference type="OrthoDB" id="509324at2"/>
<keyword evidence="1" id="KW-0677">Repeat</keyword>
<dbReference type="InterPro" id="IPR019734">
    <property type="entry name" value="TPR_rpt"/>
</dbReference>
<comment type="caution">
    <text evidence="5">The sequence shown here is derived from an EMBL/GenBank/DDBJ whole genome shotgun (WGS) entry which is preliminary data.</text>
</comment>
<dbReference type="PANTHER" id="PTHR44858:SF1">
    <property type="entry name" value="UDP-N-ACETYLGLUCOSAMINE--PEPTIDE N-ACETYLGLUCOSAMINYLTRANSFERASE SPINDLY-RELATED"/>
    <property type="match status" value="1"/>
</dbReference>
<feature type="transmembrane region" description="Helical" evidence="4">
    <location>
        <begin position="79"/>
        <end position="99"/>
    </location>
</feature>
<evidence type="ECO:0000256" key="3">
    <source>
        <dbReference type="PROSITE-ProRule" id="PRU00339"/>
    </source>
</evidence>
<feature type="transmembrane region" description="Helical" evidence="4">
    <location>
        <begin position="216"/>
        <end position="233"/>
    </location>
</feature>
<evidence type="ECO:0000313" key="6">
    <source>
        <dbReference type="Proteomes" id="UP000294737"/>
    </source>
</evidence>
<keyword evidence="4" id="KW-0472">Membrane</keyword>
<dbReference type="EMBL" id="SNWF01000004">
    <property type="protein sequence ID" value="TDN94408.1"/>
    <property type="molecule type" value="Genomic_DNA"/>
</dbReference>
<dbReference type="SMART" id="SM00028">
    <property type="entry name" value="TPR"/>
    <property type="match status" value="3"/>
</dbReference>
<feature type="transmembrane region" description="Helical" evidence="4">
    <location>
        <begin position="263"/>
        <end position="286"/>
    </location>
</feature>
<gene>
    <name evidence="5" type="ORF">EV677_0952</name>
</gene>
<feature type="transmembrane region" description="Helical" evidence="4">
    <location>
        <begin position="385"/>
        <end position="403"/>
    </location>
</feature>
<dbReference type="PROSITE" id="PS50005">
    <property type="entry name" value="TPR"/>
    <property type="match status" value="1"/>
</dbReference>
<protein>
    <submittedName>
        <fullName evidence="5">Tetratricopeptide repeat protein</fullName>
    </submittedName>
</protein>
<feature type="transmembrane region" description="Helical" evidence="4">
    <location>
        <begin position="6"/>
        <end position="25"/>
    </location>
</feature>
<reference evidence="5 6" key="1">
    <citation type="submission" date="2019-03" db="EMBL/GenBank/DDBJ databases">
        <title>Genomic Encyclopedia of Type Strains, Phase IV (KMG-IV): sequencing the most valuable type-strain genomes for metagenomic binning, comparative biology and taxonomic classification.</title>
        <authorList>
            <person name="Goeker M."/>
        </authorList>
    </citation>
    <scope>NUCLEOTIDE SEQUENCE [LARGE SCALE GENOMIC DNA]</scope>
    <source>
        <strain evidence="5 6">DSM 18555</strain>
    </source>
</reference>
<dbReference type="InterPro" id="IPR011990">
    <property type="entry name" value="TPR-like_helical_dom_sf"/>
</dbReference>
<organism evidence="5 6">
    <name type="scientific">Herminiimonas fonticola</name>
    <dbReference type="NCBI Taxonomy" id="303380"/>
    <lineage>
        <taxon>Bacteria</taxon>
        <taxon>Pseudomonadati</taxon>
        <taxon>Pseudomonadota</taxon>
        <taxon>Betaproteobacteria</taxon>
        <taxon>Burkholderiales</taxon>
        <taxon>Oxalobacteraceae</taxon>
        <taxon>Herminiimonas</taxon>
    </lineage>
</organism>
<keyword evidence="4" id="KW-1133">Transmembrane helix</keyword>
<feature type="transmembrane region" description="Helical" evidence="4">
    <location>
        <begin position="119"/>
        <end position="137"/>
    </location>
</feature>
<feature type="transmembrane region" description="Helical" evidence="4">
    <location>
        <begin position="332"/>
        <end position="349"/>
    </location>
</feature>
<dbReference type="SUPFAM" id="SSF48452">
    <property type="entry name" value="TPR-like"/>
    <property type="match status" value="1"/>
</dbReference>
<evidence type="ECO:0000256" key="2">
    <source>
        <dbReference type="ARBA" id="ARBA00022803"/>
    </source>
</evidence>
<dbReference type="Pfam" id="PF00515">
    <property type="entry name" value="TPR_1"/>
    <property type="match status" value="1"/>
</dbReference>
<keyword evidence="6" id="KW-1185">Reference proteome</keyword>
<accession>A0A4V3BWG1</accession>
<sequence>MAPYRYSLIAMLALVILASFLYLPFLHNGLIFDDQGLFSSGVIYDYAQTPFDFRPRTFPYFTLGFASVVGGTIEGNRVVSLALHILCAWVLYLLLRALLTQALNISRPNEDAKQTCRRATIFAFLGATWFAIHPIAVYGAGYLAQRTILFATLFSLLSLWFFRRAFAENRAADVITAALFYAMALFSKEHAIMLPLAAVALASLYEGSFRSHFKRIALYLLLCLPVAVTVFLSKKHIVSTSYEPDAANIIPQLFDIAIMSKPWGQWVVSMVMQAGFFFDYITFWIVPDVRVLSVDMRFDFSHIWFSWHAFPKVIFFLLSPILVIYFLRQKGVVALFCGGFLYCWFLFLTELSSVRFQEPFVLYRSYLWAPGYVMMFVALCARVSIRWLVITAIPVFVVCFLLARDRLTSFATEAIVWKDAASKLESASLIGSDRIYYNRGRAYLQEKRYVEAIDDFSRTIQMSPKVYQAYYNRALASYALKQNAAALQDLDRAALLNQKDNLIQYVRGLVLEQNGCADAAVVAYSTSLALGNKMAQLKLDSLAQKTPRKEIYLSSDMKCPA</sequence>